<reference evidence="1" key="1">
    <citation type="submission" date="2022-08" db="EMBL/GenBank/DDBJ databases">
        <title>Genome Sequence of Lecanicillium fungicola.</title>
        <authorList>
            <person name="Buettner E."/>
        </authorList>
    </citation>
    <scope>NUCLEOTIDE SEQUENCE</scope>
    <source>
        <strain evidence="1">Babe33</strain>
    </source>
</reference>
<evidence type="ECO:0000313" key="1">
    <source>
        <dbReference type="EMBL" id="KAJ2968025.1"/>
    </source>
</evidence>
<organism evidence="1 2">
    <name type="scientific">Zarea fungicola</name>
    <dbReference type="NCBI Taxonomy" id="93591"/>
    <lineage>
        <taxon>Eukaryota</taxon>
        <taxon>Fungi</taxon>
        <taxon>Dikarya</taxon>
        <taxon>Ascomycota</taxon>
        <taxon>Pezizomycotina</taxon>
        <taxon>Sordariomycetes</taxon>
        <taxon>Hypocreomycetidae</taxon>
        <taxon>Hypocreales</taxon>
        <taxon>Cordycipitaceae</taxon>
        <taxon>Zarea</taxon>
    </lineage>
</organism>
<name>A0ACC1MM50_9HYPO</name>
<protein>
    <submittedName>
        <fullName evidence="1">Uncharacterized protein</fullName>
    </submittedName>
</protein>
<accession>A0ACC1MM50</accession>
<gene>
    <name evidence="1" type="ORF">NQ176_g9381</name>
</gene>
<keyword evidence="2" id="KW-1185">Reference proteome</keyword>
<sequence length="480" mass="51819">MADSDKTEAITPVADVPQRSSGSIGDADKNNSFEVFKKEEGVVDFRTVEWLHASVIFLKAGKFMAINELLLAIFATGVLSIPSSLYALGAFPGAVNVVAWQFLNTYCAIVQGDFRNRHPGCHSIADMAEVVGGAWLREVVGVLFLLTWAIASASGVVGSSVALNALSNHALCTNYFMLVATIIIFILASVRKFQKIAWLTWVGFLSIYIAVFIVVIAVTVQDRPAAAPKTGDFDLGYHVIGNPTFVVGITAVATIFSAGAGTSAFIPVISEMRKPRDYNKAVYLSMGIVTASYLTFSLVVYRWCGQWVASPSLGSAGGTIKKVAYGVGIIGLLVSACIWVHTAAKYLFVRILRNSKHFQTNSVVHWATWLGCTFALSVVAFLLAVAIPIFNYLVALCGSLTFAPLALGLPAYLFIYDHQSWRKEGTWWMSIVYWLNWFLIPLTAFLTIGGTYGVIQGVIDAYANGEIGSAFSCADNSGSS</sequence>
<dbReference type="Proteomes" id="UP001143910">
    <property type="component" value="Unassembled WGS sequence"/>
</dbReference>
<comment type="caution">
    <text evidence="1">The sequence shown here is derived from an EMBL/GenBank/DDBJ whole genome shotgun (WGS) entry which is preliminary data.</text>
</comment>
<dbReference type="EMBL" id="JANJQO010002120">
    <property type="protein sequence ID" value="KAJ2968025.1"/>
    <property type="molecule type" value="Genomic_DNA"/>
</dbReference>
<evidence type="ECO:0000313" key="2">
    <source>
        <dbReference type="Proteomes" id="UP001143910"/>
    </source>
</evidence>
<proteinExistence type="predicted"/>